<dbReference type="InterPro" id="IPR040404">
    <property type="entry name" value="Phylloplanin-like"/>
</dbReference>
<evidence type="ECO:0000313" key="4">
    <source>
        <dbReference type="EMBL" id="KAK4427427.1"/>
    </source>
</evidence>
<dbReference type="PANTHER" id="PTHR34458">
    <property type="entry name" value="POLLEN OLE E 1 ALLERGEN AND EXTENSIN FAMILY PROTEIN-RELATED"/>
    <property type="match status" value="1"/>
</dbReference>
<proteinExistence type="predicted"/>
<gene>
    <name evidence="2" type="ORF">Salat_1511400</name>
    <name evidence="3" type="ORF">Salat_1511500</name>
    <name evidence="4" type="ORF">Salat_1511600</name>
    <name evidence="5" type="ORF">Salat_1511700</name>
    <name evidence="6" type="ORF">Salat_1511800</name>
</gene>
<evidence type="ECO:0000313" key="2">
    <source>
        <dbReference type="EMBL" id="KAK4427425.1"/>
    </source>
</evidence>
<dbReference type="EMBL" id="JACGWO010000005">
    <property type="protein sequence ID" value="KAK4427429.1"/>
    <property type="molecule type" value="Genomic_DNA"/>
</dbReference>
<reference evidence="2" key="2">
    <citation type="journal article" date="2024" name="Plant">
        <title>Genomic evolution and insights into agronomic trait innovations of Sesamum species.</title>
        <authorList>
            <person name="Miao H."/>
            <person name="Wang L."/>
            <person name="Qu L."/>
            <person name="Liu H."/>
            <person name="Sun Y."/>
            <person name="Le M."/>
            <person name="Wang Q."/>
            <person name="Wei S."/>
            <person name="Zheng Y."/>
            <person name="Lin W."/>
            <person name="Duan Y."/>
            <person name="Cao H."/>
            <person name="Xiong S."/>
            <person name="Wang X."/>
            <person name="Wei L."/>
            <person name="Li C."/>
            <person name="Ma Q."/>
            <person name="Ju M."/>
            <person name="Zhao R."/>
            <person name="Li G."/>
            <person name="Mu C."/>
            <person name="Tian Q."/>
            <person name="Mei H."/>
            <person name="Zhang T."/>
            <person name="Gao T."/>
            <person name="Zhang H."/>
        </authorList>
    </citation>
    <scope>NUCLEOTIDE SEQUENCE</scope>
    <source>
        <strain evidence="2">3651</strain>
    </source>
</reference>
<sequence>MALPSTLLLITLLSIGFTVSYAQGDLAGFAVGGVIFCPNTSLAAVGTYRVVPQATVDVVCGRSQSVVRSTTTNSAGIFSFFFNRVETLLFNLEECQIRVILPPGSCVFVPPGGSIRYTIISIRNRLGIVNAYILGAPTYVLA</sequence>
<comment type="caution">
    <text evidence="2">The sequence shown here is derived from an EMBL/GenBank/DDBJ whole genome shotgun (WGS) entry which is preliminary data.</text>
</comment>
<organism evidence="2 7">
    <name type="scientific">Sesamum alatum</name>
    <dbReference type="NCBI Taxonomy" id="300844"/>
    <lineage>
        <taxon>Eukaryota</taxon>
        <taxon>Viridiplantae</taxon>
        <taxon>Streptophyta</taxon>
        <taxon>Embryophyta</taxon>
        <taxon>Tracheophyta</taxon>
        <taxon>Spermatophyta</taxon>
        <taxon>Magnoliopsida</taxon>
        <taxon>eudicotyledons</taxon>
        <taxon>Gunneridae</taxon>
        <taxon>Pentapetalae</taxon>
        <taxon>asterids</taxon>
        <taxon>lamiids</taxon>
        <taxon>Lamiales</taxon>
        <taxon>Pedaliaceae</taxon>
        <taxon>Sesamum</taxon>
    </lineage>
</organism>
<dbReference type="EMBL" id="JACGWO010000005">
    <property type="protein sequence ID" value="KAK4427427.1"/>
    <property type="molecule type" value="Genomic_DNA"/>
</dbReference>
<dbReference type="EMBL" id="JACGWO010000005">
    <property type="protein sequence ID" value="KAK4427428.1"/>
    <property type="molecule type" value="Genomic_DNA"/>
</dbReference>
<evidence type="ECO:0000313" key="7">
    <source>
        <dbReference type="Proteomes" id="UP001293254"/>
    </source>
</evidence>
<dbReference type="AlphaFoldDB" id="A0AAE1YC51"/>
<evidence type="ECO:0000313" key="5">
    <source>
        <dbReference type="EMBL" id="KAK4427428.1"/>
    </source>
</evidence>
<name>A0AAE1YC51_9LAMI</name>
<feature type="chain" id="PRO_5042443013" description="Pollen Ole e 1 allergen and extensin family protein" evidence="1">
    <location>
        <begin position="23"/>
        <end position="142"/>
    </location>
</feature>
<dbReference type="Proteomes" id="UP001293254">
    <property type="component" value="Unassembled WGS sequence"/>
</dbReference>
<evidence type="ECO:0000313" key="3">
    <source>
        <dbReference type="EMBL" id="KAK4427426.1"/>
    </source>
</evidence>
<accession>A0AAE1YC51</accession>
<dbReference type="PANTHER" id="PTHR34458:SF11">
    <property type="entry name" value="MD-2-RELATED LIPID-RECOGNITION DOMAIN-CONTAINING PROTEIN"/>
    <property type="match status" value="1"/>
</dbReference>
<evidence type="ECO:0000313" key="6">
    <source>
        <dbReference type="EMBL" id="KAK4427429.1"/>
    </source>
</evidence>
<protein>
    <recommendedName>
        <fullName evidence="8">Pollen Ole e 1 allergen and extensin family protein</fullName>
    </recommendedName>
</protein>
<feature type="signal peptide" evidence="1">
    <location>
        <begin position="1"/>
        <end position="22"/>
    </location>
</feature>
<keyword evidence="1" id="KW-0732">Signal</keyword>
<reference evidence="2" key="1">
    <citation type="submission" date="2020-06" db="EMBL/GenBank/DDBJ databases">
        <authorList>
            <person name="Li T."/>
            <person name="Hu X."/>
            <person name="Zhang T."/>
            <person name="Song X."/>
            <person name="Zhang H."/>
            <person name="Dai N."/>
            <person name="Sheng W."/>
            <person name="Hou X."/>
            <person name="Wei L."/>
        </authorList>
    </citation>
    <scope>NUCLEOTIDE SEQUENCE</scope>
    <source>
        <strain evidence="2">3651</strain>
        <tissue evidence="2">Leaf</tissue>
    </source>
</reference>
<dbReference type="EMBL" id="JACGWO010000005">
    <property type="protein sequence ID" value="KAK4427426.1"/>
    <property type="molecule type" value="Genomic_DNA"/>
</dbReference>
<evidence type="ECO:0000256" key="1">
    <source>
        <dbReference type="SAM" id="SignalP"/>
    </source>
</evidence>
<keyword evidence="7" id="KW-1185">Reference proteome</keyword>
<dbReference type="EMBL" id="JACGWO010000005">
    <property type="protein sequence ID" value="KAK4427425.1"/>
    <property type="molecule type" value="Genomic_DNA"/>
</dbReference>
<evidence type="ECO:0008006" key="8">
    <source>
        <dbReference type="Google" id="ProtNLM"/>
    </source>
</evidence>